<feature type="transmembrane region" description="Helical" evidence="7">
    <location>
        <begin position="6"/>
        <end position="27"/>
    </location>
</feature>
<dbReference type="Proteomes" id="UP000315234">
    <property type="component" value="Unassembled WGS sequence"/>
</dbReference>
<proteinExistence type="predicted"/>
<keyword evidence="6 7" id="KW-0472">Membrane</keyword>
<evidence type="ECO:0000256" key="3">
    <source>
        <dbReference type="ARBA" id="ARBA00022475"/>
    </source>
</evidence>
<keyword evidence="2" id="KW-0813">Transport</keyword>
<keyword evidence="11" id="KW-1185">Reference proteome</keyword>
<dbReference type="AlphaFoldDB" id="A0AAQ1TU85"/>
<dbReference type="GO" id="GO:0022857">
    <property type="term" value="F:transmembrane transporter activity"/>
    <property type="evidence" value="ECO:0007669"/>
    <property type="project" value="InterPro"/>
</dbReference>
<dbReference type="Proteomes" id="UP000595757">
    <property type="component" value="Chromosome"/>
</dbReference>
<dbReference type="GO" id="GO:0005886">
    <property type="term" value="C:plasma membrane"/>
    <property type="evidence" value="ECO:0007669"/>
    <property type="project" value="UniProtKB-SubCell"/>
</dbReference>
<evidence type="ECO:0000256" key="7">
    <source>
        <dbReference type="SAM" id="Phobius"/>
    </source>
</evidence>
<evidence type="ECO:0000256" key="4">
    <source>
        <dbReference type="ARBA" id="ARBA00022692"/>
    </source>
</evidence>
<dbReference type="EMBL" id="CP068158">
    <property type="protein sequence ID" value="QQU77780.1"/>
    <property type="molecule type" value="Genomic_DNA"/>
</dbReference>
<evidence type="ECO:0000256" key="2">
    <source>
        <dbReference type="ARBA" id="ARBA00022448"/>
    </source>
</evidence>
<gene>
    <name evidence="8" type="ORF">Cst04h_11250</name>
    <name evidence="9" type="ORF">I6I72_04360</name>
</gene>
<accession>A0AAQ1TU85</accession>
<evidence type="ECO:0000313" key="9">
    <source>
        <dbReference type="EMBL" id="QQU77780.1"/>
    </source>
</evidence>
<evidence type="ECO:0000313" key="10">
    <source>
        <dbReference type="Proteomes" id="UP000315234"/>
    </source>
</evidence>
<dbReference type="Pfam" id="PF02028">
    <property type="entry name" value="BCCT"/>
    <property type="match status" value="1"/>
</dbReference>
<evidence type="ECO:0000313" key="8">
    <source>
        <dbReference type="EMBL" id="GEA42955.1"/>
    </source>
</evidence>
<sequence>MPALIIDGLAIIATLFGTAASLGIGALQIGRGVEVGFVF</sequence>
<evidence type="ECO:0000313" key="11">
    <source>
        <dbReference type="Proteomes" id="UP000595757"/>
    </source>
</evidence>
<evidence type="ECO:0000256" key="6">
    <source>
        <dbReference type="ARBA" id="ARBA00023136"/>
    </source>
</evidence>
<keyword evidence="4 7" id="KW-0812">Transmembrane</keyword>
<protein>
    <submittedName>
        <fullName evidence="9">BCCT family transporter</fullName>
    </submittedName>
</protein>
<comment type="subcellular location">
    <subcellularLocation>
        <location evidence="1">Cell membrane</location>
        <topology evidence="1">Multi-pass membrane protein</topology>
    </subcellularLocation>
</comment>
<dbReference type="InterPro" id="IPR000060">
    <property type="entry name" value="BCCT_transptr"/>
</dbReference>
<keyword evidence="5 7" id="KW-1133">Transmembrane helix</keyword>
<evidence type="ECO:0000256" key="5">
    <source>
        <dbReference type="ARBA" id="ARBA00022989"/>
    </source>
</evidence>
<name>A0AAQ1TU85_CORST</name>
<reference evidence="8 10" key="1">
    <citation type="submission" date="2019-06" db="EMBL/GenBank/DDBJ databases">
        <title>Draft genome sequence of Corynebacterium striatum NBRC 15291.</title>
        <authorList>
            <person name="Miura T."/>
            <person name="Furukawa M."/>
            <person name="Shimamura M."/>
            <person name="Ohyama Y."/>
            <person name="Yamazoe A."/>
            <person name="Kawasaki H."/>
        </authorList>
    </citation>
    <scope>NUCLEOTIDE SEQUENCE [LARGE SCALE GENOMIC DNA]</scope>
    <source>
        <strain evidence="8 10">NBRC 15291</strain>
    </source>
</reference>
<organism evidence="8 10">
    <name type="scientific">Corynebacterium striatum</name>
    <dbReference type="NCBI Taxonomy" id="43770"/>
    <lineage>
        <taxon>Bacteria</taxon>
        <taxon>Bacillati</taxon>
        <taxon>Actinomycetota</taxon>
        <taxon>Actinomycetes</taxon>
        <taxon>Mycobacteriales</taxon>
        <taxon>Corynebacteriaceae</taxon>
        <taxon>Corynebacterium</taxon>
    </lineage>
</organism>
<reference evidence="9 11" key="2">
    <citation type="submission" date="2021-01" db="EMBL/GenBank/DDBJ databases">
        <title>FDA dAtabase for Regulatory Grade micrObial Sequences (FDA-ARGOS): Supporting development and validation of Infectious Disease Dx tests.</title>
        <authorList>
            <person name="Sproer C."/>
            <person name="Gronow S."/>
            <person name="Severitt S."/>
            <person name="Schroder I."/>
            <person name="Tallon L."/>
            <person name="Sadzewicz L."/>
            <person name="Zhao X."/>
            <person name="Boylan J."/>
            <person name="Ott S."/>
            <person name="Bowen H."/>
            <person name="Vavikolanu K."/>
            <person name="Mehta A."/>
            <person name="Aluvathingal J."/>
            <person name="Nadendla S."/>
            <person name="Lowell S."/>
            <person name="Myers T."/>
            <person name="Yan Y."/>
            <person name="Sichtig H."/>
        </authorList>
    </citation>
    <scope>NUCLEOTIDE SEQUENCE [LARGE SCALE GENOMIC DNA]</scope>
    <source>
        <strain evidence="9 11">FDAARGOS_1115</strain>
    </source>
</reference>
<evidence type="ECO:0000256" key="1">
    <source>
        <dbReference type="ARBA" id="ARBA00004651"/>
    </source>
</evidence>
<dbReference type="EMBL" id="BJLD01000001">
    <property type="protein sequence ID" value="GEA42955.1"/>
    <property type="molecule type" value="Genomic_DNA"/>
</dbReference>
<keyword evidence="3" id="KW-1003">Cell membrane</keyword>